<keyword evidence="2" id="KW-0012">Acyltransferase</keyword>
<dbReference type="InterPro" id="IPR000182">
    <property type="entry name" value="GNAT_dom"/>
</dbReference>
<gene>
    <name evidence="2" type="ORF">ACFFGH_25855</name>
</gene>
<dbReference type="PROSITE" id="PS51186">
    <property type="entry name" value="GNAT"/>
    <property type="match status" value="1"/>
</dbReference>
<dbReference type="Pfam" id="PF13302">
    <property type="entry name" value="Acetyltransf_3"/>
    <property type="match status" value="1"/>
</dbReference>
<comment type="caution">
    <text evidence="2">The sequence shown here is derived from an EMBL/GenBank/DDBJ whole genome shotgun (WGS) entry which is preliminary data.</text>
</comment>
<dbReference type="PANTHER" id="PTHR43792:SF1">
    <property type="entry name" value="N-ACETYLTRANSFERASE DOMAIN-CONTAINING PROTEIN"/>
    <property type="match status" value="1"/>
</dbReference>
<dbReference type="Gene3D" id="3.40.630.30">
    <property type="match status" value="1"/>
</dbReference>
<accession>A0ABV6RWA2</accession>
<dbReference type="InterPro" id="IPR051531">
    <property type="entry name" value="N-acetyltransferase"/>
</dbReference>
<feature type="domain" description="N-acetyltransferase" evidence="1">
    <location>
        <begin position="17"/>
        <end position="187"/>
    </location>
</feature>
<dbReference type="SUPFAM" id="SSF55729">
    <property type="entry name" value="Acyl-CoA N-acyltransferases (Nat)"/>
    <property type="match status" value="1"/>
</dbReference>
<dbReference type="GO" id="GO:0016746">
    <property type="term" value="F:acyltransferase activity"/>
    <property type="evidence" value="ECO:0007669"/>
    <property type="project" value="UniProtKB-KW"/>
</dbReference>
<evidence type="ECO:0000313" key="3">
    <source>
        <dbReference type="Proteomes" id="UP001589896"/>
    </source>
</evidence>
<proteinExistence type="predicted"/>
<organism evidence="2 3">
    <name type="scientific">Lysobacter korlensis</name>
    <dbReference type="NCBI Taxonomy" id="553636"/>
    <lineage>
        <taxon>Bacteria</taxon>
        <taxon>Pseudomonadati</taxon>
        <taxon>Pseudomonadota</taxon>
        <taxon>Gammaproteobacteria</taxon>
        <taxon>Lysobacterales</taxon>
        <taxon>Lysobacteraceae</taxon>
        <taxon>Lysobacter</taxon>
    </lineage>
</organism>
<protein>
    <submittedName>
        <fullName evidence="2">GNAT family N-acetyltransferase</fullName>
        <ecNumber evidence="2">2.3.-.-</ecNumber>
    </submittedName>
</protein>
<name>A0ABV6RWA2_9GAMM</name>
<evidence type="ECO:0000313" key="2">
    <source>
        <dbReference type="EMBL" id="MFC0681270.1"/>
    </source>
</evidence>
<dbReference type="PANTHER" id="PTHR43792">
    <property type="entry name" value="GNAT FAMILY, PUTATIVE (AFU_ORTHOLOGUE AFUA_3G00765)-RELATED-RELATED"/>
    <property type="match status" value="1"/>
</dbReference>
<dbReference type="EMBL" id="JBHLTG010000007">
    <property type="protein sequence ID" value="MFC0681270.1"/>
    <property type="molecule type" value="Genomic_DNA"/>
</dbReference>
<dbReference type="RefSeq" id="WP_386673732.1">
    <property type="nucleotide sequence ID" value="NZ_JBHLTG010000007.1"/>
</dbReference>
<dbReference type="EC" id="2.3.-.-" evidence="2"/>
<dbReference type="InterPro" id="IPR016181">
    <property type="entry name" value="Acyl_CoA_acyltransferase"/>
</dbReference>
<dbReference type="Proteomes" id="UP001589896">
    <property type="component" value="Unassembled WGS sequence"/>
</dbReference>
<reference evidence="2 3" key="1">
    <citation type="submission" date="2024-09" db="EMBL/GenBank/DDBJ databases">
        <authorList>
            <person name="Sun Q."/>
            <person name="Mori K."/>
        </authorList>
    </citation>
    <scope>NUCLEOTIDE SEQUENCE [LARGE SCALE GENOMIC DNA]</scope>
    <source>
        <strain evidence="2 3">KCTC 23076</strain>
    </source>
</reference>
<evidence type="ECO:0000259" key="1">
    <source>
        <dbReference type="PROSITE" id="PS51186"/>
    </source>
</evidence>
<sequence>MSATPWAPVLPIRTARLDLRGHRTEDLDDLLVFHGDPVATRYLPWPVRDRKQTEEALQARLSQDVASREGDWLVLAIEERATGRVIGEVDLKRGADGRAELGYVMRGDRQGIGLASEAARALLHLAFSRFGVVIVEALIERGNDASVRLVERLGFIRTAAIDHLDAGAVIEGYVLHRSAYEAASSRPAVT</sequence>
<keyword evidence="3" id="KW-1185">Reference proteome</keyword>
<keyword evidence="2" id="KW-0808">Transferase</keyword>